<dbReference type="GO" id="GO:0009037">
    <property type="term" value="F:tyrosine-based site-specific recombinase activity"/>
    <property type="evidence" value="ECO:0007669"/>
    <property type="project" value="UniProtKB-UniRule"/>
</dbReference>
<evidence type="ECO:0000313" key="15">
    <source>
        <dbReference type="Proteomes" id="UP000070560"/>
    </source>
</evidence>
<evidence type="ECO:0000256" key="5">
    <source>
        <dbReference type="ARBA" id="ARBA00022829"/>
    </source>
</evidence>
<proteinExistence type="inferred from homology"/>
<dbReference type="InterPro" id="IPR011931">
    <property type="entry name" value="Recomb_XerC"/>
</dbReference>
<dbReference type="InterPro" id="IPR044068">
    <property type="entry name" value="CB"/>
</dbReference>
<evidence type="ECO:0000256" key="8">
    <source>
        <dbReference type="ARBA" id="ARBA00023172"/>
    </source>
</evidence>
<dbReference type="PANTHER" id="PTHR30349">
    <property type="entry name" value="PHAGE INTEGRASE-RELATED"/>
    <property type="match status" value="1"/>
</dbReference>
<gene>
    <name evidence="10" type="primary">xerC</name>
    <name evidence="14" type="ORF">HS1_000539</name>
</gene>
<sequence>MWLCYLKTMRSFLKQFLQYLQVERNLSLHTIRAYDLDLKGFIDFLEQKNIFQLQEITSQQIRAYLMFLIQSLSRSTVNRKLASIRSFFKFLLKKGYIKIHPAEAIFGPKQVKELPQFLTVDEVFRLLDRPKVETFLDIRNKAILELLYATGIRVSELVGLNLDDVDLKTGKIFVYGKGRKYRLVFMGEKAKQALENYLQIRKKSVKKRGERAFFLNFRGKRLSARSVERIVKKYSIQSIFKDVYPHMLRHSFATHLLNQGADLRVVQELLGHVSLATTQKYTHVTVEKLMEVYDKTHPRS</sequence>
<feature type="active site" evidence="10">
    <location>
        <position position="249"/>
    </location>
</feature>
<organism evidence="14 15">
    <name type="scientific">Desulfofervidus auxilii</name>
    <dbReference type="NCBI Taxonomy" id="1621989"/>
    <lineage>
        <taxon>Bacteria</taxon>
        <taxon>Pseudomonadati</taxon>
        <taxon>Thermodesulfobacteriota</taxon>
        <taxon>Candidatus Desulfofervidia</taxon>
        <taxon>Candidatus Desulfofervidales</taxon>
        <taxon>Candidatus Desulfofervidaceae</taxon>
        <taxon>Candidatus Desulfofervidus</taxon>
    </lineage>
</organism>
<feature type="active site" evidence="10">
    <location>
        <position position="177"/>
    </location>
</feature>
<feature type="domain" description="Core-binding (CB)" evidence="13">
    <location>
        <begin position="7"/>
        <end position="92"/>
    </location>
</feature>
<dbReference type="NCBIfam" id="NF040815">
    <property type="entry name" value="recomb_XerA_Arch"/>
    <property type="match status" value="1"/>
</dbReference>
<evidence type="ECO:0000256" key="10">
    <source>
        <dbReference type="HAMAP-Rule" id="MF_01808"/>
    </source>
</evidence>
<feature type="domain" description="Tyr recombinase" evidence="12">
    <location>
        <begin position="113"/>
        <end position="294"/>
    </location>
</feature>
<protein>
    <recommendedName>
        <fullName evidence="10 11">Tyrosine recombinase XerC</fullName>
    </recommendedName>
</protein>
<dbReference type="InterPro" id="IPR050090">
    <property type="entry name" value="Tyrosine_recombinase_XerCD"/>
</dbReference>
<evidence type="ECO:0000256" key="6">
    <source>
        <dbReference type="ARBA" id="ARBA00022908"/>
    </source>
</evidence>
<evidence type="ECO:0000259" key="13">
    <source>
        <dbReference type="PROSITE" id="PS51900"/>
    </source>
</evidence>
<keyword evidence="4 10" id="KW-0132">Cell division</keyword>
<dbReference type="HAMAP" id="MF_01808">
    <property type="entry name" value="Recomb_XerC_XerD"/>
    <property type="match status" value="1"/>
</dbReference>
<dbReference type="InterPro" id="IPR004107">
    <property type="entry name" value="Integrase_SAM-like_N"/>
</dbReference>
<evidence type="ECO:0000256" key="7">
    <source>
        <dbReference type="ARBA" id="ARBA00023125"/>
    </source>
</evidence>
<dbReference type="Gene3D" id="1.10.443.10">
    <property type="entry name" value="Intergrase catalytic core"/>
    <property type="match status" value="1"/>
</dbReference>
<dbReference type="InterPro" id="IPR023009">
    <property type="entry name" value="Tyrosine_recombinase_XerC/XerD"/>
</dbReference>
<dbReference type="Pfam" id="PF02899">
    <property type="entry name" value="Phage_int_SAM_1"/>
    <property type="match status" value="1"/>
</dbReference>
<comment type="subcellular location">
    <subcellularLocation>
        <location evidence="1 10">Cytoplasm</location>
    </subcellularLocation>
</comment>
<feature type="active site" evidence="10">
    <location>
        <position position="246"/>
    </location>
</feature>
<accession>A0A7U4THL2</accession>
<evidence type="ECO:0000256" key="3">
    <source>
        <dbReference type="ARBA" id="ARBA00022490"/>
    </source>
</evidence>
<dbReference type="CDD" id="cd00798">
    <property type="entry name" value="INT_XerDC_C"/>
    <property type="match status" value="1"/>
</dbReference>
<keyword evidence="3 10" id="KW-0963">Cytoplasm</keyword>
<dbReference type="KEGG" id="daw:HS1_000539"/>
<feature type="active site" description="O-(3'-phospho-DNA)-tyrosine intermediate" evidence="10">
    <location>
        <position position="281"/>
    </location>
</feature>
<feature type="active site" evidence="10">
    <location>
        <position position="153"/>
    </location>
</feature>
<comment type="similarity">
    <text evidence="2 10">Belongs to the 'phage' integrase family. XerC subfamily.</text>
</comment>
<evidence type="ECO:0000256" key="11">
    <source>
        <dbReference type="NCBIfam" id="TIGR02224"/>
    </source>
</evidence>
<evidence type="ECO:0000256" key="9">
    <source>
        <dbReference type="ARBA" id="ARBA00023306"/>
    </source>
</evidence>
<keyword evidence="8 10" id="KW-0233">DNA recombination</keyword>
<dbReference type="Pfam" id="PF00589">
    <property type="entry name" value="Phage_integrase"/>
    <property type="match status" value="1"/>
</dbReference>
<evidence type="ECO:0000256" key="2">
    <source>
        <dbReference type="ARBA" id="ARBA00006657"/>
    </source>
</evidence>
<dbReference type="InterPro" id="IPR011010">
    <property type="entry name" value="DNA_brk_join_enz"/>
</dbReference>
<comment type="function">
    <text evidence="10">Site-specific tyrosine recombinase, which acts by catalyzing the cutting and rejoining of the recombining DNA molecules. The XerC-XerD complex is essential to convert dimers of the bacterial chromosome into monomers to permit their segregation at cell division. It also contributes to the segregational stability of plasmids.</text>
</comment>
<dbReference type="Proteomes" id="UP000070560">
    <property type="component" value="Chromosome"/>
</dbReference>
<dbReference type="GO" id="GO:0051301">
    <property type="term" value="P:cell division"/>
    <property type="evidence" value="ECO:0007669"/>
    <property type="project" value="UniProtKB-UniRule"/>
</dbReference>
<dbReference type="InterPro" id="IPR013762">
    <property type="entry name" value="Integrase-like_cat_sf"/>
</dbReference>
<dbReference type="NCBIfam" id="NF001399">
    <property type="entry name" value="PRK00283.1"/>
    <property type="match status" value="1"/>
</dbReference>
<dbReference type="GO" id="GO:0005737">
    <property type="term" value="C:cytoplasm"/>
    <property type="evidence" value="ECO:0007669"/>
    <property type="project" value="UniProtKB-SubCell"/>
</dbReference>
<evidence type="ECO:0000313" key="14">
    <source>
        <dbReference type="EMBL" id="AMM40345.1"/>
    </source>
</evidence>
<keyword evidence="9 10" id="KW-0131">Cell cycle</keyword>
<keyword evidence="5 10" id="KW-0159">Chromosome partition</keyword>
<dbReference type="GO" id="GO:0007059">
    <property type="term" value="P:chromosome segregation"/>
    <property type="evidence" value="ECO:0007669"/>
    <property type="project" value="UniProtKB-UniRule"/>
</dbReference>
<dbReference type="EMBL" id="CP013015">
    <property type="protein sequence ID" value="AMM40345.1"/>
    <property type="molecule type" value="Genomic_DNA"/>
</dbReference>
<dbReference type="InterPro" id="IPR002104">
    <property type="entry name" value="Integrase_catalytic"/>
</dbReference>
<dbReference type="NCBIfam" id="TIGR02224">
    <property type="entry name" value="recomb_XerC"/>
    <property type="match status" value="1"/>
</dbReference>
<dbReference type="PANTHER" id="PTHR30349:SF77">
    <property type="entry name" value="TYROSINE RECOMBINASE XERC"/>
    <property type="match status" value="1"/>
</dbReference>
<dbReference type="GO" id="GO:0006313">
    <property type="term" value="P:DNA transposition"/>
    <property type="evidence" value="ECO:0007669"/>
    <property type="project" value="UniProtKB-UniRule"/>
</dbReference>
<dbReference type="SUPFAM" id="SSF56349">
    <property type="entry name" value="DNA breaking-rejoining enzymes"/>
    <property type="match status" value="1"/>
</dbReference>
<comment type="subunit">
    <text evidence="10">Forms a cyclic heterotetrameric complex composed of two molecules of XerC and two molecules of XerD.</text>
</comment>
<dbReference type="PROSITE" id="PS51900">
    <property type="entry name" value="CB"/>
    <property type="match status" value="1"/>
</dbReference>
<dbReference type="AlphaFoldDB" id="A0A7U4THL2"/>
<keyword evidence="15" id="KW-1185">Reference proteome</keyword>
<evidence type="ECO:0000256" key="4">
    <source>
        <dbReference type="ARBA" id="ARBA00022618"/>
    </source>
</evidence>
<feature type="active site" evidence="10">
    <location>
        <position position="272"/>
    </location>
</feature>
<name>A0A7U4THL2_DESA2</name>
<reference evidence="14 15" key="1">
    <citation type="submission" date="2015-10" db="EMBL/GenBank/DDBJ databases">
        <title>Candidatus Desulfofervidus auxilii, a hydrogenotrophic sulfate-reducing bacterium involved in the thermophilic anaerobic oxidation of methane.</title>
        <authorList>
            <person name="Krukenberg V."/>
            <person name="Richter M."/>
            <person name="Wegener G."/>
        </authorList>
    </citation>
    <scope>NUCLEOTIDE SEQUENCE [LARGE SCALE GENOMIC DNA]</scope>
    <source>
        <strain evidence="14 15">HS1</strain>
    </source>
</reference>
<keyword evidence="7 10" id="KW-0238">DNA-binding</keyword>
<dbReference type="InterPro" id="IPR010998">
    <property type="entry name" value="Integrase_recombinase_N"/>
</dbReference>
<dbReference type="PROSITE" id="PS51898">
    <property type="entry name" value="TYR_RECOMBINASE"/>
    <property type="match status" value="1"/>
</dbReference>
<dbReference type="GO" id="GO:0003677">
    <property type="term" value="F:DNA binding"/>
    <property type="evidence" value="ECO:0007669"/>
    <property type="project" value="UniProtKB-UniRule"/>
</dbReference>
<keyword evidence="6 10" id="KW-0229">DNA integration</keyword>
<evidence type="ECO:0000259" key="12">
    <source>
        <dbReference type="PROSITE" id="PS51898"/>
    </source>
</evidence>
<dbReference type="Gene3D" id="1.10.150.130">
    <property type="match status" value="1"/>
</dbReference>
<evidence type="ECO:0000256" key="1">
    <source>
        <dbReference type="ARBA" id="ARBA00004496"/>
    </source>
</evidence>